<comment type="catalytic activity">
    <reaction evidence="10">
        <text>L-threonyl-[protein] + FAD = FMN-L-threonyl-[protein] + AMP + H(+)</text>
        <dbReference type="Rhea" id="RHEA:36847"/>
        <dbReference type="Rhea" id="RHEA-COMP:11060"/>
        <dbReference type="Rhea" id="RHEA-COMP:11061"/>
        <dbReference type="ChEBI" id="CHEBI:15378"/>
        <dbReference type="ChEBI" id="CHEBI:30013"/>
        <dbReference type="ChEBI" id="CHEBI:57692"/>
        <dbReference type="ChEBI" id="CHEBI:74257"/>
        <dbReference type="ChEBI" id="CHEBI:456215"/>
        <dbReference type="EC" id="2.7.1.180"/>
    </reaction>
</comment>
<evidence type="ECO:0000256" key="5">
    <source>
        <dbReference type="ARBA" id="ARBA00022679"/>
    </source>
</evidence>
<keyword evidence="4" id="KW-0285">Flavoprotein</keyword>
<evidence type="ECO:0000256" key="3">
    <source>
        <dbReference type="ARBA" id="ARBA00016337"/>
    </source>
</evidence>
<accession>A0A382GBD2</accession>
<name>A0A382GBD2_9ZZZZ</name>
<evidence type="ECO:0000256" key="6">
    <source>
        <dbReference type="ARBA" id="ARBA00022723"/>
    </source>
</evidence>
<sequence>MRSLCLLFLFAVEVGGVLGESKRHEFVEKHMGADFRIVLYACKENLARKATDAAFAEVVRLNAILSDYDASSELSRLAETSGTGKTVPVGKDLWTVLKASQKLAAQTSGAFDVTVGPFVRRWRVARFNEKLPSAEKLELARQAVGHHNLKLFPKKHAVRASVLNMTLDLGGIAKGYAADKALAVLRQHGIRSALVDGGGDLTLGDPPPGRKGWRIEIGGRKHPDLPILELANCAVATSGDVEQFVEIAGKRYSHLIDPSTGVGLTTQLQVTVVAPTGMEADSLASALSVLGPKKGAELLKKMPKIQAYFVQRIGMEKIFTAFGKE</sequence>
<protein>
    <recommendedName>
        <fullName evidence="3">FAD:protein FMN transferase</fullName>
        <ecNumber evidence="2">2.7.1.180</ecNumber>
    </recommendedName>
    <alternativeName>
        <fullName evidence="9">Flavin transferase</fullName>
    </alternativeName>
</protein>
<dbReference type="PANTHER" id="PTHR30040:SF2">
    <property type="entry name" value="FAD:PROTEIN FMN TRANSFERASE"/>
    <property type="match status" value="1"/>
</dbReference>
<evidence type="ECO:0000256" key="7">
    <source>
        <dbReference type="ARBA" id="ARBA00022827"/>
    </source>
</evidence>
<gene>
    <name evidence="11" type="ORF">METZ01_LOCUS224757</name>
</gene>
<comment type="cofactor">
    <cofactor evidence="1">
        <name>Mg(2+)</name>
        <dbReference type="ChEBI" id="CHEBI:18420"/>
    </cofactor>
</comment>
<evidence type="ECO:0000256" key="9">
    <source>
        <dbReference type="ARBA" id="ARBA00031306"/>
    </source>
</evidence>
<dbReference type="AlphaFoldDB" id="A0A382GBD2"/>
<dbReference type="SUPFAM" id="SSF143631">
    <property type="entry name" value="ApbE-like"/>
    <property type="match status" value="1"/>
</dbReference>
<dbReference type="EMBL" id="UINC01054332">
    <property type="protein sequence ID" value="SVB71903.1"/>
    <property type="molecule type" value="Genomic_DNA"/>
</dbReference>
<dbReference type="InterPro" id="IPR024932">
    <property type="entry name" value="ApbE"/>
</dbReference>
<dbReference type="GO" id="GO:0046872">
    <property type="term" value="F:metal ion binding"/>
    <property type="evidence" value="ECO:0007669"/>
    <property type="project" value="UniProtKB-KW"/>
</dbReference>
<evidence type="ECO:0000256" key="8">
    <source>
        <dbReference type="ARBA" id="ARBA00022842"/>
    </source>
</evidence>
<evidence type="ECO:0000313" key="11">
    <source>
        <dbReference type="EMBL" id="SVB71903.1"/>
    </source>
</evidence>
<evidence type="ECO:0000256" key="10">
    <source>
        <dbReference type="ARBA" id="ARBA00048540"/>
    </source>
</evidence>
<reference evidence="11" key="1">
    <citation type="submission" date="2018-05" db="EMBL/GenBank/DDBJ databases">
        <authorList>
            <person name="Lanie J.A."/>
            <person name="Ng W.-L."/>
            <person name="Kazmierczak K.M."/>
            <person name="Andrzejewski T.M."/>
            <person name="Davidsen T.M."/>
            <person name="Wayne K.J."/>
            <person name="Tettelin H."/>
            <person name="Glass J.I."/>
            <person name="Rusch D."/>
            <person name="Podicherti R."/>
            <person name="Tsui H.-C.T."/>
            <person name="Winkler M.E."/>
        </authorList>
    </citation>
    <scope>NUCLEOTIDE SEQUENCE</scope>
</reference>
<keyword evidence="6" id="KW-0479">Metal-binding</keyword>
<proteinExistence type="predicted"/>
<evidence type="ECO:0000256" key="4">
    <source>
        <dbReference type="ARBA" id="ARBA00022630"/>
    </source>
</evidence>
<dbReference type="EC" id="2.7.1.180" evidence="2"/>
<evidence type="ECO:0000256" key="2">
    <source>
        <dbReference type="ARBA" id="ARBA00011955"/>
    </source>
</evidence>
<keyword evidence="7" id="KW-0274">FAD</keyword>
<evidence type="ECO:0000256" key="1">
    <source>
        <dbReference type="ARBA" id="ARBA00001946"/>
    </source>
</evidence>
<keyword evidence="8" id="KW-0460">Magnesium</keyword>
<dbReference type="Gene3D" id="3.10.520.10">
    <property type="entry name" value="ApbE-like domains"/>
    <property type="match status" value="1"/>
</dbReference>
<organism evidence="11">
    <name type="scientific">marine metagenome</name>
    <dbReference type="NCBI Taxonomy" id="408172"/>
    <lineage>
        <taxon>unclassified sequences</taxon>
        <taxon>metagenomes</taxon>
        <taxon>ecological metagenomes</taxon>
    </lineage>
</organism>
<dbReference type="GO" id="GO:0016740">
    <property type="term" value="F:transferase activity"/>
    <property type="evidence" value="ECO:0007669"/>
    <property type="project" value="UniProtKB-KW"/>
</dbReference>
<keyword evidence="5" id="KW-0808">Transferase</keyword>
<dbReference type="InterPro" id="IPR003374">
    <property type="entry name" value="ApbE-like_sf"/>
</dbReference>
<dbReference type="Pfam" id="PF02424">
    <property type="entry name" value="ApbE"/>
    <property type="match status" value="1"/>
</dbReference>
<dbReference type="PANTHER" id="PTHR30040">
    <property type="entry name" value="THIAMINE BIOSYNTHESIS LIPOPROTEIN APBE"/>
    <property type="match status" value="1"/>
</dbReference>
<dbReference type="PIRSF" id="PIRSF006268">
    <property type="entry name" value="ApbE"/>
    <property type="match status" value="1"/>
</dbReference>